<keyword evidence="3" id="KW-1185">Reference proteome</keyword>
<comment type="caution">
    <text evidence="2">The sequence shown here is derived from an EMBL/GenBank/DDBJ whole genome shotgun (WGS) entry which is preliminary data.</text>
</comment>
<dbReference type="EMBL" id="WFIY01000004">
    <property type="protein sequence ID" value="MUM65063.1"/>
    <property type="molecule type" value="Genomic_DNA"/>
</dbReference>
<dbReference type="InterPro" id="IPR011045">
    <property type="entry name" value="N2O_reductase_N"/>
</dbReference>
<organism evidence="2 3">
    <name type="scientific">Acidianus infernus</name>
    <dbReference type="NCBI Taxonomy" id="12915"/>
    <lineage>
        <taxon>Archaea</taxon>
        <taxon>Thermoproteota</taxon>
        <taxon>Thermoprotei</taxon>
        <taxon>Sulfolobales</taxon>
        <taxon>Sulfolobaceae</taxon>
        <taxon>Acidianus</taxon>
    </lineage>
</organism>
<feature type="transmembrane region" description="Helical" evidence="1">
    <location>
        <begin position="340"/>
        <end position="357"/>
    </location>
</feature>
<evidence type="ECO:0008006" key="4">
    <source>
        <dbReference type="Google" id="ProtNLM"/>
    </source>
</evidence>
<proteinExistence type="predicted"/>
<evidence type="ECO:0000256" key="1">
    <source>
        <dbReference type="SAM" id="Phobius"/>
    </source>
</evidence>
<gene>
    <name evidence="2" type="ORF">D1867_07390</name>
</gene>
<dbReference type="AlphaFoldDB" id="A0A6A9QGX4"/>
<dbReference type="SUPFAM" id="SSF50974">
    <property type="entry name" value="Nitrous oxide reductase, N-terminal domain"/>
    <property type="match status" value="1"/>
</dbReference>
<accession>A0A6A9QGX4</accession>
<sequence length="368" mass="40955">MEGFLILIIVISSIIAYSQTSNIGCVAYTIFLNNETTVAGRSSNVFCQISPTYLVECSKGNVFVAAVNKIYEISPYGKVINSLNISGVEYLCYYNSTLIATSGTLPNKTITLINLRNMSIKTIATCFYPLAISAVNNTIYVGSYGYVYSLNNCRISQVLKVPGKVTSITTNGKILFISGFNFTKNQGFIVFYPSVYSPIYFNTFPNYIFYYNCSLYVAADEYIFIINLYTHKINYIEVQGEEFEGITIKNGLIYVTSDSLYGPDYVLVLNGTRILGKIYVGITPIGIIYDNVSKFIFVSNFFDGTISIISNSSPHGTSYMLNLPPFACCEKGASNSYNNFQFLPIIILGSIFLIILIDKGIKYLKSKF</sequence>
<evidence type="ECO:0000313" key="3">
    <source>
        <dbReference type="Proteomes" id="UP000440125"/>
    </source>
</evidence>
<name>A0A6A9QGX4_ACIIN</name>
<protein>
    <recommendedName>
        <fullName evidence="4">YncE family protein</fullName>
    </recommendedName>
</protein>
<keyword evidence="1" id="KW-1133">Transmembrane helix</keyword>
<dbReference type="Proteomes" id="UP000440125">
    <property type="component" value="Unassembled WGS sequence"/>
</dbReference>
<keyword evidence="1" id="KW-0472">Membrane</keyword>
<evidence type="ECO:0000313" key="2">
    <source>
        <dbReference type="EMBL" id="MUM65063.1"/>
    </source>
</evidence>
<reference evidence="2 3" key="1">
    <citation type="submission" date="2019-10" db="EMBL/GenBank/DDBJ databases">
        <title>Genome Sequences from Six Type Strain Members of the Archaeal Family Sulfolobaceae: Acidianus ambivalens, Acidianus infernus, Metallosphaera prunae, Stygiolobus azoricus, Sulfolobus metallicus, and Sulfurisphaera ohwakuensis.</title>
        <authorList>
            <person name="Counts J.A."/>
            <person name="Kelly R.M."/>
        </authorList>
    </citation>
    <scope>NUCLEOTIDE SEQUENCE [LARGE SCALE GENOMIC DNA]</scope>
    <source>
        <strain evidence="2 3">DSM 3191</strain>
    </source>
</reference>
<keyword evidence="1" id="KW-0812">Transmembrane</keyword>